<feature type="transmembrane region" description="Helical" evidence="1">
    <location>
        <begin position="76"/>
        <end position="97"/>
    </location>
</feature>
<dbReference type="GO" id="GO:0005886">
    <property type="term" value="C:plasma membrane"/>
    <property type="evidence" value="ECO:0007669"/>
    <property type="project" value="TreeGrafter"/>
</dbReference>
<reference evidence="2 3" key="1">
    <citation type="submission" date="2020-02" db="EMBL/GenBank/DDBJ databases">
        <authorList>
            <person name="Zheng R.K."/>
            <person name="Sun C.M."/>
        </authorList>
    </citation>
    <scope>NUCLEOTIDE SEQUENCE [LARGE SCALE GENOMIC DNA]</scope>
    <source>
        <strain evidence="3">zrk23</strain>
    </source>
</reference>
<dbReference type="PANTHER" id="PTHR34980:SF2">
    <property type="entry name" value="INNER MEMBRANE PROTEIN YHAH-RELATED"/>
    <property type="match status" value="1"/>
</dbReference>
<dbReference type="Pfam" id="PF05656">
    <property type="entry name" value="DUF805"/>
    <property type="match status" value="1"/>
</dbReference>
<evidence type="ECO:0000313" key="2">
    <source>
        <dbReference type="EMBL" id="QIG79597.1"/>
    </source>
</evidence>
<dbReference type="RefSeq" id="WP_165326597.1">
    <property type="nucleotide sequence ID" value="NZ_CP049109.1"/>
</dbReference>
<keyword evidence="1" id="KW-1133">Transmembrane helix</keyword>
<proteinExistence type="predicted"/>
<accession>A0A6G6Y463</accession>
<dbReference type="KEGG" id="spzr:G5C33_07205"/>
<sequence length="156" mass="17117">MQWMFLPYKRFFDFEGRSTRREYWLFALLQLIIAVGVAFLQAMFTPGGGEMVAGPGAYPGGDPFAPAAAPASPASLLLMGLYGLYTLAMIIPSIAVGIRRLHDSDRSGLWYLILFVPLIGALVMLVFTLLPGTEGENRFGPDPRDPEDLAELEATF</sequence>
<feature type="transmembrane region" description="Helical" evidence="1">
    <location>
        <begin position="23"/>
        <end position="44"/>
    </location>
</feature>
<keyword evidence="1" id="KW-0812">Transmembrane</keyword>
<evidence type="ECO:0000256" key="1">
    <source>
        <dbReference type="SAM" id="Phobius"/>
    </source>
</evidence>
<organism evidence="2 3">
    <name type="scientific">Stakelama tenebrarum</name>
    <dbReference type="NCBI Taxonomy" id="2711215"/>
    <lineage>
        <taxon>Bacteria</taxon>
        <taxon>Pseudomonadati</taxon>
        <taxon>Pseudomonadota</taxon>
        <taxon>Alphaproteobacteria</taxon>
        <taxon>Sphingomonadales</taxon>
        <taxon>Sphingomonadaceae</taxon>
        <taxon>Stakelama</taxon>
    </lineage>
</organism>
<feature type="transmembrane region" description="Helical" evidence="1">
    <location>
        <begin position="109"/>
        <end position="130"/>
    </location>
</feature>
<dbReference type="AlphaFoldDB" id="A0A6G6Y463"/>
<dbReference type="Proteomes" id="UP000501568">
    <property type="component" value="Chromosome"/>
</dbReference>
<dbReference type="EMBL" id="CP049109">
    <property type="protein sequence ID" value="QIG79597.1"/>
    <property type="molecule type" value="Genomic_DNA"/>
</dbReference>
<keyword evidence="3" id="KW-1185">Reference proteome</keyword>
<protein>
    <submittedName>
        <fullName evidence="2">DUF805 domain-containing protein</fullName>
    </submittedName>
</protein>
<keyword evidence="1" id="KW-0472">Membrane</keyword>
<gene>
    <name evidence="2" type="ORF">G5C33_07205</name>
</gene>
<dbReference type="PANTHER" id="PTHR34980">
    <property type="entry name" value="INNER MEMBRANE PROTEIN-RELATED-RELATED"/>
    <property type="match status" value="1"/>
</dbReference>
<name>A0A6G6Y463_9SPHN</name>
<evidence type="ECO:0000313" key="3">
    <source>
        <dbReference type="Proteomes" id="UP000501568"/>
    </source>
</evidence>
<dbReference type="InterPro" id="IPR008523">
    <property type="entry name" value="DUF805"/>
</dbReference>